<sequence length="193" mass="20742">MNTFWEKKRNDKFVALNTCIFPLCLSSTLPGRRDGSHCREPSDSCHSVADAPWLGGGLVADVGLAAVLGDQGVDVGNDFGPGRGHRDGGQGESVLVGRHVGVKVNACEIVGIRLGVDKSEVVYDDSVKVQMLQMLSSRGYWITVIDDDSSLVKLAPFETLLGVDKSEVVYDDSVKVQMLQSCRCCRAVGIGLQ</sequence>
<name>A0A834GI62_RHOSS</name>
<proteinExistence type="predicted"/>
<evidence type="ECO:0000313" key="1">
    <source>
        <dbReference type="EMBL" id="KAF7132531.1"/>
    </source>
</evidence>
<reference evidence="1" key="1">
    <citation type="submission" date="2019-11" db="EMBL/GenBank/DDBJ databases">
        <authorList>
            <person name="Liu Y."/>
            <person name="Hou J."/>
            <person name="Li T.-Q."/>
            <person name="Guan C.-H."/>
            <person name="Wu X."/>
            <person name="Wu H.-Z."/>
            <person name="Ling F."/>
            <person name="Zhang R."/>
            <person name="Shi X.-G."/>
            <person name="Ren J.-P."/>
            <person name="Chen E.-F."/>
            <person name="Sun J.-M."/>
        </authorList>
    </citation>
    <scope>NUCLEOTIDE SEQUENCE</scope>
    <source>
        <strain evidence="1">Adult_tree_wgs_1</strain>
        <tissue evidence="1">Leaves</tissue>
    </source>
</reference>
<comment type="caution">
    <text evidence="1">The sequence shown here is derived from an EMBL/GenBank/DDBJ whole genome shotgun (WGS) entry which is preliminary data.</text>
</comment>
<keyword evidence="2" id="KW-1185">Reference proteome</keyword>
<organism evidence="1 2">
    <name type="scientific">Rhododendron simsii</name>
    <name type="common">Sims's rhododendron</name>
    <dbReference type="NCBI Taxonomy" id="118357"/>
    <lineage>
        <taxon>Eukaryota</taxon>
        <taxon>Viridiplantae</taxon>
        <taxon>Streptophyta</taxon>
        <taxon>Embryophyta</taxon>
        <taxon>Tracheophyta</taxon>
        <taxon>Spermatophyta</taxon>
        <taxon>Magnoliopsida</taxon>
        <taxon>eudicotyledons</taxon>
        <taxon>Gunneridae</taxon>
        <taxon>Pentapetalae</taxon>
        <taxon>asterids</taxon>
        <taxon>Ericales</taxon>
        <taxon>Ericaceae</taxon>
        <taxon>Ericoideae</taxon>
        <taxon>Rhodoreae</taxon>
        <taxon>Rhododendron</taxon>
    </lineage>
</organism>
<dbReference type="Proteomes" id="UP000626092">
    <property type="component" value="Unassembled WGS sequence"/>
</dbReference>
<dbReference type="AlphaFoldDB" id="A0A834GI62"/>
<accession>A0A834GI62</accession>
<protein>
    <submittedName>
        <fullName evidence="1">Uncharacterized protein</fullName>
    </submittedName>
</protein>
<evidence type="ECO:0000313" key="2">
    <source>
        <dbReference type="Proteomes" id="UP000626092"/>
    </source>
</evidence>
<dbReference type="EMBL" id="WJXA01000009">
    <property type="protein sequence ID" value="KAF7132531.1"/>
    <property type="molecule type" value="Genomic_DNA"/>
</dbReference>
<gene>
    <name evidence="1" type="ORF">RHSIM_Rhsim09G0040500</name>
</gene>